<dbReference type="KEGG" id="rba:RB624"/>
<accession>Q7UYG7</accession>
<dbReference type="PATRIC" id="fig|243090.15.peg.303"/>
<feature type="compositionally biased region" description="Low complexity" evidence="1">
    <location>
        <begin position="58"/>
        <end position="76"/>
    </location>
</feature>
<dbReference type="AlphaFoldDB" id="Q7UYG7"/>
<dbReference type="Proteomes" id="UP000001025">
    <property type="component" value="Chromosome"/>
</dbReference>
<gene>
    <name evidence="2" type="ordered locus">RB624</name>
</gene>
<dbReference type="STRING" id="243090.RB624"/>
<dbReference type="HOGENOM" id="CLU_1085353_0_0_0"/>
<proteinExistence type="predicted"/>
<name>Q7UYG7_RHOBA</name>
<feature type="region of interest" description="Disordered" evidence="1">
    <location>
        <begin position="154"/>
        <end position="178"/>
    </location>
</feature>
<reference evidence="2 3" key="1">
    <citation type="journal article" date="2003" name="Proc. Natl. Acad. Sci. U.S.A.">
        <title>Complete genome sequence of the marine planctomycete Pirellula sp. strain 1.</title>
        <authorList>
            <person name="Gloeckner F.O."/>
            <person name="Kube M."/>
            <person name="Bauer M."/>
            <person name="Teeling H."/>
            <person name="Lombardot T."/>
            <person name="Ludwig W."/>
            <person name="Gade D."/>
            <person name="Beck A."/>
            <person name="Borzym K."/>
            <person name="Heitmann K."/>
            <person name="Rabus R."/>
            <person name="Schlesner H."/>
            <person name="Amann R."/>
            <person name="Reinhardt R."/>
        </authorList>
    </citation>
    <scope>NUCLEOTIDE SEQUENCE [LARGE SCALE GENOMIC DNA]</scope>
    <source>
        <strain evidence="3">DSM 10527 / NCIMB 13988 / SH1</strain>
    </source>
</reference>
<sequence length="256" mass="27003">MWQCRKTSGNRWPFGKNRPRVHCCRTDIGVADLMKTRSVCVISRLSIEGSHPMNLSGLTSSVSTQALSAQSSSTQARRQGPPPPSEEQLASALQSVGVDDTTANKVLAQIDDAISELQSESSDGNQSQAFRSAVEEVLDANGIDSAEVEQALRANGPSGRGRPQGPPPPKDDSSASSIESALLSAGVEEASADELVSQIIDSLEQLAADSDGNVTSEEIRSALNSVLEENSVDTEAFAQSLAGDIDEGGFVIDRYV</sequence>
<protein>
    <submittedName>
        <fullName evidence="2">Uncharacterized protein</fullName>
    </submittedName>
</protein>
<evidence type="ECO:0000256" key="1">
    <source>
        <dbReference type="SAM" id="MobiDB-lite"/>
    </source>
</evidence>
<feature type="region of interest" description="Disordered" evidence="1">
    <location>
        <begin position="53"/>
        <end position="88"/>
    </location>
</feature>
<dbReference type="InParanoid" id="Q7UYG7"/>
<organism evidence="2 3">
    <name type="scientific">Rhodopirellula baltica (strain DSM 10527 / NCIMB 13988 / SH1)</name>
    <dbReference type="NCBI Taxonomy" id="243090"/>
    <lineage>
        <taxon>Bacteria</taxon>
        <taxon>Pseudomonadati</taxon>
        <taxon>Planctomycetota</taxon>
        <taxon>Planctomycetia</taxon>
        <taxon>Pirellulales</taxon>
        <taxon>Pirellulaceae</taxon>
        <taxon>Rhodopirellula</taxon>
    </lineage>
</organism>
<evidence type="ECO:0000313" key="3">
    <source>
        <dbReference type="Proteomes" id="UP000001025"/>
    </source>
</evidence>
<keyword evidence="3" id="KW-1185">Reference proteome</keyword>
<evidence type="ECO:0000313" key="2">
    <source>
        <dbReference type="EMBL" id="CAD71675.1"/>
    </source>
</evidence>
<dbReference type="EnsemblBacteria" id="CAD71675">
    <property type="protein sequence ID" value="CAD71675"/>
    <property type="gene ID" value="RB624"/>
</dbReference>
<dbReference type="EMBL" id="BX294134">
    <property type="protein sequence ID" value="CAD71675.1"/>
    <property type="molecule type" value="Genomic_DNA"/>
</dbReference>
<dbReference type="OrthoDB" id="276426at2"/>